<dbReference type="AlphaFoldDB" id="A0A512HAX7"/>
<organism evidence="1 2">
    <name type="scientific">Pararhodospirillum oryzae</name>
    <dbReference type="NCBI Taxonomy" id="478448"/>
    <lineage>
        <taxon>Bacteria</taxon>
        <taxon>Pseudomonadati</taxon>
        <taxon>Pseudomonadota</taxon>
        <taxon>Alphaproteobacteria</taxon>
        <taxon>Rhodospirillales</taxon>
        <taxon>Rhodospirillaceae</taxon>
        <taxon>Pararhodospirillum</taxon>
    </lineage>
</organism>
<sequence>MTSLRSRSVPPRAPAMLEALRGLGYSPATALADIIDNSIAAGARTVDVTFHWNGPDSHVSILDDGCGMTDAGLERAMRLGERNPLDERAGSDLGRFGLGLKTASFSQARRLTVASRSDDTLSCLRWDLDVLAASPDGDWRLLEGPAEGSAHLLECLTGRGTLVLWEHMDRVVTPGFSEQDFLDLIDAVELHLAMVFHRFLEGSVPRLRLALNGRAVRPWDPFLRNHPATWTSPEVRFMAEGGAITIQGHVLPHKDRLDPRDHELAGGPDGWIAQQGFYVYRNQRLLVAGSWLGLGHGRAWTKEEAHRLARVRLDIPNSADADWKIDIRKSRARPPVSARTHLMHLAEDVRARARRVFAHRGQVVRTGGAHPIAEAWRAEHSSGGMRYRLDESHPAIRAVLDEAGVLLPQVRAMLRVIEETVPVRRIWLDTTEGRETPRTSFEGEAPAEVETVLRVMFRNMVQRKGMSPALAREHLLHTEPFHKYPGLVAALVKGDD</sequence>
<protein>
    <submittedName>
        <fullName evidence="1">ATPase</fullName>
    </submittedName>
</protein>
<evidence type="ECO:0000313" key="2">
    <source>
        <dbReference type="Proteomes" id="UP000321567"/>
    </source>
</evidence>
<comment type="caution">
    <text evidence="1">The sequence shown here is derived from an EMBL/GenBank/DDBJ whole genome shotgun (WGS) entry which is preliminary data.</text>
</comment>
<evidence type="ECO:0000313" key="1">
    <source>
        <dbReference type="EMBL" id="GEO82613.1"/>
    </source>
</evidence>
<dbReference type="Pfam" id="PF13589">
    <property type="entry name" value="HATPase_c_3"/>
    <property type="match status" value="1"/>
</dbReference>
<accession>A0A512HAX7</accession>
<name>A0A512HAX7_9PROT</name>
<dbReference type="InterPro" id="IPR036890">
    <property type="entry name" value="HATPase_C_sf"/>
</dbReference>
<dbReference type="EMBL" id="BJZO01000092">
    <property type="protein sequence ID" value="GEO82613.1"/>
    <property type="molecule type" value="Genomic_DNA"/>
</dbReference>
<gene>
    <name evidence="1" type="ORF">ROR02_27440</name>
</gene>
<reference evidence="1 2" key="1">
    <citation type="submission" date="2019-07" db="EMBL/GenBank/DDBJ databases">
        <title>Whole genome shotgun sequence of Rhodospirillum oryzae NBRC 107573.</title>
        <authorList>
            <person name="Hosoyama A."/>
            <person name="Uohara A."/>
            <person name="Ohji S."/>
            <person name="Ichikawa N."/>
        </authorList>
    </citation>
    <scope>NUCLEOTIDE SEQUENCE [LARGE SCALE GENOMIC DNA]</scope>
    <source>
        <strain evidence="1 2">NBRC 107573</strain>
    </source>
</reference>
<dbReference type="Proteomes" id="UP000321567">
    <property type="component" value="Unassembled WGS sequence"/>
</dbReference>
<proteinExistence type="predicted"/>
<dbReference type="SUPFAM" id="SSF55874">
    <property type="entry name" value="ATPase domain of HSP90 chaperone/DNA topoisomerase II/histidine kinase"/>
    <property type="match status" value="1"/>
</dbReference>
<keyword evidence="2" id="KW-1185">Reference proteome</keyword>
<dbReference type="Gene3D" id="3.30.565.10">
    <property type="entry name" value="Histidine kinase-like ATPase, C-terminal domain"/>
    <property type="match status" value="1"/>
</dbReference>